<dbReference type="OrthoDB" id="82446at2"/>
<dbReference type="KEGG" id="lhf:JCM16775_0372"/>
<dbReference type="AlphaFoldDB" id="A0A510JEE5"/>
<proteinExistence type="predicted"/>
<evidence type="ECO:0000313" key="1">
    <source>
        <dbReference type="EMBL" id="BBM37682.1"/>
    </source>
</evidence>
<evidence type="ECO:0000313" key="2">
    <source>
        <dbReference type="Proteomes" id="UP000321892"/>
    </source>
</evidence>
<reference evidence="1 2" key="1">
    <citation type="submission" date="2019-07" db="EMBL/GenBank/DDBJ databases">
        <title>Complete Genome Sequence of Leptotrichia hofstadii Strain JCM16775.</title>
        <authorList>
            <person name="Watanabe S."/>
            <person name="Cui L."/>
        </authorList>
    </citation>
    <scope>NUCLEOTIDE SEQUENCE [LARGE SCALE GENOMIC DNA]</scope>
    <source>
        <strain evidence="1 2">JCM16775</strain>
    </source>
</reference>
<accession>A0A510JEE5</accession>
<name>A0A510JEE5_9FUSO</name>
<dbReference type="EMBL" id="AP019823">
    <property type="protein sequence ID" value="BBM37682.1"/>
    <property type="molecule type" value="Genomic_DNA"/>
</dbReference>
<dbReference type="Proteomes" id="UP000321892">
    <property type="component" value="Chromosome"/>
</dbReference>
<dbReference type="RefSeq" id="WP_154669746.1">
    <property type="nucleotide sequence ID" value="NZ_AP019823.1"/>
</dbReference>
<protein>
    <submittedName>
        <fullName evidence="1">Uncharacterized protein</fullName>
    </submittedName>
</protein>
<gene>
    <name evidence="1" type="ORF">JCM16775_0372</name>
</gene>
<organism evidence="1 2">
    <name type="scientific">Leptotrichia hofstadii</name>
    <dbReference type="NCBI Taxonomy" id="157688"/>
    <lineage>
        <taxon>Bacteria</taxon>
        <taxon>Fusobacteriati</taxon>
        <taxon>Fusobacteriota</taxon>
        <taxon>Fusobacteriia</taxon>
        <taxon>Fusobacteriales</taxon>
        <taxon>Leptotrichiaceae</taxon>
        <taxon>Leptotrichia</taxon>
    </lineage>
</organism>
<sequence length="58" mass="6954">MDENVLEKIKIRLLSGIEVNESDFNFMKLNANLFKNIKFIKKRKAKKKWLTRKSKTAR</sequence>
<keyword evidence="2" id="KW-1185">Reference proteome</keyword>